<name>A0A6I4VY85_9BACL</name>
<organism evidence="1 2">
    <name type="scientific">Shimazuella alba</name>
    <dbReference type="NCBI Taxonomy" id="2690964"/>
    <lineage>
        <taxon>Bacteria</taxon>
        <taxon>Bacillati</taxon>
        <taxon>Bacillota</taxon>
        <taxon>Bacilli</taxon>
        <taxon>Bacillales</taxon>
        <taxon>Thermoactinomycetaceae</taxon>
        <taxon>Shimazuella</taxon>
    </lineage>
</organism>
<accession>A0A6I4VY85</accession>
<sequence>MLHISKHGPVFVVGATEGVNVTSSSSFEFIASGKGCVSIISEDKAKVFRMDPSTGIKQVEIHENELTIVGGKFAGSYEIIVGDKKSYQLLPDLKNVI</sequence>
<evidence type="ECO:0000313" key="2">
    <source>
        <dbReference type="Proteomes" id="UP000430692"/>
    </source>
</evidence>
<comment type="caution">
    <text evidence="1">The sequence shown here is derived from an EMBL/GenBank/DDBJ whole genome shotgun (WGS) entry which is preliminary data.</text>
</comment>
<evidence type="ECO:0000313" key="1">
    <source>
        <dbReference type="EMBL" id="MXQ53424.1"/>
    </source>
</evidence>
<protein>
    <submittedName>
        <fullName evidence="1">Uncharacterized protein</fullName>
    </submittedName>
</protein>
<dbReference type="RefSeq" id="WP_160800770.1">
    <property type="nucleotide sequence ID" value="NZ_WUUL01000003.1"/>
</dbReference>
<dbReference type="EMBL" id="WUUL01000003">
    <property type="protein sequence ID" value="MXQ53424.1"/>
    <property type="molecule type" value="Genomic_DNA"/>
</dbReference>
<proteinExistence type="predicted"/>
<dbReference type="AlphaFoldDB" id="A0A6I4VY85"/>
<keyword evidence="2" id="KW-1185">Reference proteome</keyword>
<reference evidence="1 2" key="1">
    <citation type="submission" date="2019-12" db="EMBL/GenBank/DDBJ databases">
        <title>Whole-genome analyses of novel actinobacteria.</title>
        <authorList>
            <person name="Sahin N."/>
            <person name="Saygin H."/>
        </authorList>
    </citation>
    <scope>NUCLEOTIDE SEQUENCE [LARGE SCALE GENOMIC DNA]</scope>
    <source>
        <strain evidence="1 2">KC615</strain>
    </source>
</reference>
<dbReference type="Proteomes" id="UP000430692">
    <property type="component" value="Unassembled WGS sequence"/>
</dbReference>
<gene>
    <name evidence="1" type="ORF">GSM42_06715</name>
</gene>